<gene>
    <name evidence="1" type="ORF">GSLYS_00016115001</name>
</gene>
<name>A0AAV2I8V6_LYMST</name>
<dbReference type="Proteomes" id="UP001497497">
    <property type="component" value="Unassembled WGS sequence"/>
</dbReference>
<dbReference type="AlphaFoldDB" id="A0AAV2I8V6"/>
<dbReference type="EMBL" id="CAXITT010000494">
    <property type="protein sequence ID" value="CAL1542581.1"/>
    <property type="molecule type" value="Genomic_DNA"/>
</dbReference>
<comment type="caution">
    <text evidence="1">The sequence shown here is derived from an EMBL/GenBank/DDBJ whole genome shotgun (WGS) entry which is preliminary data.</text>
</comment>
<evidence type="ECO:0000313" key="1">
    <source>
        <dbReference type="EMBL" id="CAL1542581.1"/>
    </source>
</evidence>
<organism evidence="1 2">
    <name type="scientific">Lymnaea stagnalis</name>
    <name type="common">Great pond snail</name>
    <name type="synonym">Helix stagnalis</name>
    <dbReference type="NCBI Taxonomy" id="6523"/>
    <lineage>
        <taxon>Eukaryota</taxon>
        <taxon>Metazoa</taxon>
        <taxon>Spiralia</taxon>
        <taxon>Lophotrochozoa</taxon>
        <taxon>Mollusca</taxon>
        <taxon>Gastropoda</taxon>
        <taxon>Heterobranchia</taxon>
        <taxon>Euthyneura</taxon>
        <taxon>Panpulmonata</taxon>
        <taxon>Hygrophila</taxon>
        <taxon>Lymnaeoidea</taxon>
        <taxon>Lymnaeidae</taxon>
        <taxon>Lymnaea</taxon>
    </lineage>
</organism>
<sequence length="129" mass="14870">MTHADNAQKNEDVVTKFRDDPLTLVTRLKPDERMRLVKYFGGLDLEFAIDTGEDIHQESFLNKMRNNKVTFKDLANRIMQVGGNPHDVIRTSLEMSQVTDPDARVVARYSISANVARRLYLKSRLMDDE</sequence>
<proteinExistence type="predicted"/>
<reference evidence="1 2" key="1">
    <citation type="submission" date="2024-04" db="EMBL/GenBank/DDBJ databases">
        <authorList>
            <consortium name="Genoscope - CEA"/>
            <person name="William W."/>
        </authorList>
    </citation>
    <scope>NUCLEOTIDE SEQUENCE [LARGE SCALE GENOMIC DNA]</scope>
</reference>
<protein>
    <submittedName>
        <fullName evidence="1">Uncharacterized protein</fullName>
    </submittedName>
</protein>
<evidence type="ECO:0000313" key="2">
    <source>
        <dbReference type="Proteomes" id="UP001497497"/>
    </source>
</evidence>
<keyword evidence="2" id="KW-1185">Reference proteome</keyword>
<accession>A0AAV2I8V6</accession>